<name>A0A1I3XFY1_9HYPH</name>
<reference evidence="2 3" key="1">
    <citation type="submission" date="2016-10" db="EMBL/GenBank/DDBJ databases">
        <authorList>
            <person name="de Groot N.N."/>
        </authorList>
    </citation>
    <scope>NUCLEOTIDE SEQUENCE [LARGE SCALE GENOMIC DNA]</scope>
    <source>
        <strain evidence="2 3">NE2</strain>
    </source>
</reference>
<feature type="chain" id="PRO_5011784950" evidence="1">
    <location>
        <begin position="32"/>
        <end position="199"/>
    </location>
</feature>
<keyword evidence="3" id="KW-1185">Reference proteome</keyword>
<evidence type="ECO:0000256" key="1">
    <source>
        <dbReference type="SAM" id="SignalP"/>
    </source>
</evidence>
<protein>
    <submittedName>
        <fullName evidence="2">Uncharacterized protein</fullName>
    </submittedName>
</protein>
<sequence length="199" mass="20996">MTFLPRNILGISRLAGAAALALTLPLNSANAGFFDFLFQPQPATSASPMRPGPFPSDSGYRSAASRHKTKAVSLHRPKAVEKMHVAKVGGPLRPAPGLMDDDSLREGDAVMTHFGVRVFIGDAGRHHRAEDFASLSSIKVISKSARSALLAIDSRRASPNSVAALQSDVVTGRSVAEPQVEAGAMITDPKGNTIRYVGP</sequence>
<dbReference type="RefSeq" id="WP_091679236.1">
    <property type="nucleotide sequence ID" value="NZ_FOSN01000003.1"/>
</dbReference>
<organism evidence="2 3">
    <name type="scientific">Methylocapsa palsarum</name>
    <dbReference type="NCBI Taxonomy" id="1612308"/>
    <lineage>
        <taxon>Bacteria</taxon>
        <taxon>Pseudomonadati</taxon>
        <taxon>Pseudomonadota</taxon>
        <taxon>Alphaproteobacteria</taxon>
        <taxon>Hyphomicrobiales</taxon>
        <taxon>Beijerinckiaceae</taxon>
        <taxon>Methylocapsa</taxon>
    </lineage>
</organism>
<evidence type="ECO:0000313" key="2">
    <source>
        <dbReference type="EMBL" id="SFK18464.1"/>
    </source>
</evidence>
<dbReference type="AlphaFoldDB" id="A0A1I3XFY1"/>
<gene>
    <name evidence="2" type="ORF">SAMN05444581_103101</name>
</gene>
<keyword evidence="1" id="KW-0732">Signal</keyword>
<dbReference type="OrthoDB" id="7987917at2"/>
<evidence type="ECO:0000313" key="3">
    <source>
        <dbReference type="Proteomes" id="UP000198755"/>
    </source>
</evidence>
<dbReference type="EMBL" id="FOSN01000003">
    <property type="protein sequence ID" value="SFK18464.1"/>
    <property type="molecule type" value="Genomic_DNA"/>
</dbReference>
<accession>A0A1I3XFY1</accession>
<proteinExistence type="predicted"/>
<feature type="signal peptide" evidence="1">
    <location>
        <begin position="1"/>
        <end position="31"/>
    </location>
</feature>
<dbReference type="Proteomes" id="UP000198755">
    <property type="component" value="Unassembled WGS sequence"/>
</dbReference>